<evidence type="ECO:0000256" key="1">
    <source>
        <dbReference type="SAM" id="SignalP"/>
    </source>
</evidence>
<accession>A0A0C2SQW1</accession>
<dbReference type="OrthoDB" id="2098436at2759"/>
<evidence type="ECO:0000313" key="3">
    <source>
        <dbReference type="Proteomes" id="UP000054549"/>
    </source>
</evidence>
<sequence length="369" mass="40051">MLLTALSALLGSLSAVFAHNIQTTSAPPPTPSGGQGLNVTPAYIPMSDFDFQSLNLALNQEFLEFELFHRGLAQFTPAEFEAVGINVEDQFFIEYMADQENGHAIMLSNILQGAGAKSCTYNLTFTNVRNFINICQQVASFGEAGVFGFLEHLDSRAASQLLLQSIATEGRQQMGFRQLLGLFPMPTFFMPAFTQSMQWTLMAPFISACPASNPRIAFQNFPALTILNNPDAETLNNSTVVGENNLAALSHNRTTPLSFPGRQVDFSWELPGRIVGPNNSFTTTTTAGQPRFALWISQLNITYTPLENLNGTTATTIQPDTTVFGDGTASTFNGTMFIAITDLDLFVTPFNFSSVNPHIVAGPAVYQAG</sequence>
<reference evidence="2 3" key="1">
    <citation type="submission" date="2014-04" db="EMBL/GenBank/DDBJ databases">
        <title>Evolutionary Origins and Diversification of the Mycorrhizal Mutualists.</title>
        <authorList>
            <consortium name="DOE Joint Genome Institute"/>
            <consortium name="Mycorrhizal Genomics Consortium"/>
            <person name="Kohler A."/>
            <person name="Kuo A."/>
            <person name="Nagy L.G."/>
            <person name="Floudas D."/>
            <person name="Copeland A."/>
            <person name="Barry K.W."/>
            <person name="Cichocki N."/>
            <person name="Veneault-Fourrey C."/>
            <person name="LaButti K."/>
            <person name="Lindquist E.A."/>
            <person name="Lipzen A."/>
            <person name="Lundell T."/>
            <person name="Morin E."/>
            <person name="Murat C."/>
            <person name="Riley R."/>
            <person name="Ohm R."/>
            <person name="Sun H."/>
            <person name="Tunlid A."/>
            <person name="Henrissat B."/>
            <person name="Grigoriev I.V."/>
            <person name="Hibbett D.S."/>
            <person name="Martin F."/>
        </authorList>
    </citation>
    <scope>NUCLEOTIDE SEQUENCE [LARGE SCALE GENOMIC DNA]</scope>
    <source>
        <strain evidence="2 3">Koide BX008</strain>
    </source>
</reference>
<dbReference type="Pfam" id="PF13668">
    <property type="entry name" value="Ferritin_2"/>
    <property type="match status" value="1"/>
</dbReference>
<name>A0A0C2SQW1_AMAMK</name>
<dbReference type="STRING" id="946122.A0A0C2SQW1"/>
<gene>
    <name evidence="2" type="ORF">M378DRAFT_161650</name>
</gene>
<evidence type="ECO:0008006" key="4">
    <source>
        <dbReference type="Google" id="ProtNLM"/>
    </source>
</evidence>
<keyword evidence="1" id="KW-0732">Signal</keyword>
<proteinExistence type="predicted"/>
<organism evidence="2 3">
    <name type="scientific">Amanita muscaria (strain Koide BX008)</name>
    <dbReference type="NCBI Taxonomy" id="946122"/>
    <lineage>
        <taxon>Eukaryota</taxon>
        <taxon>Fungi</taxon>
        <taxon>Dikarya</taxon>
        <taxon>Basidiomycota</taxon>
        <taxon>Agaricomycotina</taxon>
        <taxon>Agaricomycetes</taxon>
        <taxon>Agaricomycetidae</taxon>
        <taxon>Agaricales</taxon>
        <taxon>Pluteineae</taxon>
        <taxon>Amanitaceae</taxon>
        <taxon>Amanita</taxon>
    </lineage>
</organism>
<dbReference type="Proteomes" id="UP000054549">
    <property type="component" value="Unassembled WGS sequence"/>
</dbReference>
<protein>
    <recommendedName>
        <fullName evidence="4">Rds1 protein</fullName>
    </recommendedName>
</protein>
<evidence type="ECO:0000313" key="2">
    <source>
        <dbReference type="EMBL" id="KIL65675.1"/>
    </source>
</evidence>
<feature type="chain" id="PRO_5002155794" description="Rds1 protein" evidence="1">
    <location>
        <begin position="19"/>
        <end position="369"/>
    </location>
</feature>
<dbReference type="HOGENOM" id="CLU_028606_0_0_1"/>
<dbReference type="InParanoid" id="A0A0C2SQW1"/>
<keyword evidence="3" id="KW-1185">Reference proteome</keyword>
<dbReference type="InterPro" id="IPR039254">
    <property type="entry name" value="Rds1"/>
</dbReference>
<dbReference type="AlphaFoldDB" id="A0A0C2SQW1"/>
<dbReference type="PANTHER" id="PTHR38705">
    <property type="entry name" value="PROTEIN RDS1"/>
    <property type="match status" value="1"/>
</dbReference>
<feature type="signal peptide" evidence="1">
    <location>
        <begin position="1"/>
        <end position="18"/>
    </location>
</feature>
<dbReference type="PANTHER" id="PTHR38705:SF1">
    <property type="entry name" value="PROTEIN RDS1"/>
    <property type="match status" value="1"/>
</dbReference>
<dbReference type="EMBL" id="KN818240">
    <property type="protein sequence ID" value="KIL65675.1"/>
    <property type="molecule type" value="Genomic_DNA"/>
</dbReference>